<feature type="region of interest" description="Disordered" evidence="8">
    <location>
        <begin position="1"/>
        <end position="23"/>
    </location>
</feature>
<dbReference type="FunFam" id="1.10.287.450:FF:000003">
    <property type="entry name" value="Non-homologous end-joining factor 1"/>
    <property type="match status" value="1"/>
</dbReference>
<dbReference type="PANTHER" id="PTHR32235">
    <property type="entry name" value="NON-HOMOLOGOUS END-JOINING FACTOR 1"/>
    <property type="match status" value="1"/>
</dbReference>
<keyword evidence="5" id="KW-0539">Nucleus</keyword>
<dbReference type="GO" id="GO:0030183">
    <property type="term" value="P:B cell differentiation"/>
    <property type="evidence" value="ECO:0007669"/>
    <property type="project" value="Ensembl"/>
</dbReference>
<dbReference type="GO" id="GO:0070182">
    <property type="term" value="F:DNA polymerase binding"/>
    <property type="evidence" value="ECO:0007669"/>
    <property type="project" value="Ensembl"/>
</dbReference>
<dbReference type="GO" id="GO:0000723">
    <property type="term" value="P:telomere maintenance"/>
    <property type="evidence" value="ECO:0007669"/>
    <property type="project" value="Ensembl"/>
</dbReference>
<dbReference type="Ensembl" id="ENSSPUT00000026422.1">
    <property type="protein sequence ID" value="ENSSPUP00000024752.1"/>
    <property type="gene ID" value="ENSSPUG00000018972.1"/>
</dbReference>
<evidence type="ECO:0000256" key="8">
    <source>
        <dbReference type="SAM" id="MobiDB-lite"/>
    </source>
</evidence>
<dbReference type="GO" id="GO:0005958">
    <property type="term" value="C:DNA-dependent protein kinase-DNA ligase 4 complex"/>
    <property type="evidence" value="ECO:0007669"/>
    <property type="project" value="Ensembl"/>
</dbReference>
<dbReference type="GO" id="GO:0006303">
    <property type="term" value="P:double-strand break repair via nonhomologous end joining"/>
    <property type="evidence" value="ECO:0007669"/>
    <property type="project" value="Ensembl"/>
</dbReference>
<dbReference type="InterPro" id="IPR052287">
    <property type="entry name" value="NHEJ_factor"/>
</dbReference>
<keyword evidence="3" id="KW-0238">DNA-binding</keyword>
<dbReference type="InterPro" id="IPR053829">
    <property type="entry name" value="XLF-like_CC"/>
</dbReference>
<feature type="compositionally biased region" description="Basic residues" evidence="8">
    <location>
        <begin position="316"/>
        <end position="327"/>
    </location>
</feature>
<evidence type="ECO:0000256" key="7">
    <source>
        <dbReference type="ARBA" id="ARBA00044529"/>
    </source>
</evidence>
<keyword evidence="4" id="KW-0234">DNA repair</keyword>
<dbReference type="Pfam" id="PF21928">
    <property type="entry name" value="XLF_CC"/>
    <property type="match status" value="1"/>
</dbReference>
<dbReference type="FunFam" id="2.170.210.10:FF:000001">
    <property type="entry name" value="Non-homologous end-joining factor 1"/>
    <property type="match status" value="1"/>
</dbReference>
<dbReference type="GO" id="GO:0030217">
    <property type="term" value="P:T cell differentiation"/>
    <property type="evidence" value="ECO:0007669"/>
    <property type="project" value="Ensembl"/>
</dbReference>
<dbReference type="CDD" id="cd22285">
    <property type="entry name" value="HD_XLF_N"/>
    <property type="match status" value="1"/>
</dbReference>
<dbReference type="GO" id="GO:0005654">
    <property type="term" value="C:nucleoplasm"/>
    <property type="evidence" value="ECO:0007669"/>
    <property type="project" value="Ensembl"/>
</dbReference>
<dbReference type="Pfam" id="PF09302">
    <property type="entry name" value="XLF"/>
    <property type="match status" value="1"/>
</dbReference>
<dbReference type="Gene3D" id="2.170.210.10">
    <property type="entry name" value="DNA double-strand break repair and VJ recombination XRCC4, N-terminal"/>
    <property type="match status" value="1"/>
</dbReference>
<dbReference type="GO" id="GO:0010212">
    <property type="term" value="P:response to ionizing radiation"/>
    <property type="evidence" value="ECO:0007669"/>
    <property type="project" value="Ensembl"/>
</dbReference>
<comment type="similarity">
    <text evidence="6">Belongs to the XRCC4-XLF family. XLF subfamily.</text>
</comment>
<name>A0A8D0HTT3_SPHPU</name>
<evidence type="ECO:0000256" key="1">
    <source>
        <dbReference type="ARBA" id="ARBA00004123"/>
    </source>
</evidence>
<comment type="subcellular location">
    <subcellularLocation>
        <location evidence="1">Nucleus</location>
    </subcellularLocation>
</comment>
<feature type="compositionally biased region" description="Low complexity" evidence="8">
    <location>
        <begin position="288"/>
        <end position="310"/>
    </location>
</feature>
<feature type="domain" description="XLF-like coiled-coil region" evidence="10">
    <location>
        <begin position="148"/>
        <end position="196"/>
    </location>
</feature>
<feature type="region of interest" description="Disordered" evidence="8">
    <location>
        <begin position="253"/>
        <end position="327"/>
    </location>
</feature>
<dbReference type="PANTHER" id="PTHR32235:SF1">
    <property type="entry name" value="NON-HOMOLOGOUS END-JOINING FACTOR 1"/>
    <property type="match status" value="1"/>
</dbReference>
<dbReference type="InterPro" id="IPR015381">
    <property type="entry name" value="XLF-like_N"/>
</dbReference>
<evidence type="ECO:0000313" key="12">
    <source>
        <dbReference type="Proteomes" id="UP000694392"/>
    </source>
</evidence>
<organism evidence="11 12">
    <name type="scientific">Sphenodon punctatus</name>
    <name type="common">Tuatara</name>
    <name type="synonym">Hatteria punctata</name>
    <dbReference type="NCBI Taxonomy" id="8508"/>
    <lineage>
        <taxon>Eukaryota</taxon>
        <taxon>Metazoa</taxon>
        <taxon>Chordata</taxon>
        <taxon>Craniata</taxon>
        <taxon>Vertebrata</taxon>
        <taxon>Euteleostomi</taxon>
        <taxon>Lepidosauria</taxon>
        <taxon>Sphenodontia</taxon>
        <taxon>Sphenodontidae</taxon>
        <taxon>Sphenodon</taxon>
    </lineage>
</organism>
<evidence type="ECO:0000256" key="2">
    <source>
        <dbReference type="ARBA" id="ARBA00022763"/>
    </source>
</evidence>
<keyword evidence="2" id="KW-0227">DNA damage</keyword>
<protein>
    <recommendedName>
        <fullName evidence="7">Non-homologous end-joining factor 1</fullName>
    </recommendedName>
</protein>
<dbReference type="GO" id="GO:0001650">
    <property type="term" value="C:fibrillar center"/>
    <property type="evidence" value="ECO:0007669"/>
    <property type="project" value="Ensembl"/>
</dbReference>
<evidence type="ECO:0000256" key="5">
    <source>
        <dbReference type="ARBA" id="ARBA00023242"/>
    </source>
</evidence>
<evidence type="ECO:0000313" key="11">
    <source>
        <dbReference type="Ensembl" id="ENSSPUP00000024752.1"/>
    </source>
</evidence>
<evidence type="ECO:0000259" key="9">
    <source>
        <dbReference type="Pfam" id="PF09302"/>
    </source>
</evidence>
<dbReference type="GO" id="GO:0045027">
    <property type="term" value="F:DNA end binding"/>
    <property type="evidence" value="ECO:0007669"/>
    <property type="project" value="Ensembl"/>
</dbReference>
<dbReference type="GO" id="GO:0032807">
    <property type="term" value="C:DNA ligase IV complex"/>
    <property type="evidence" value="ECO:0007669"/>
    <property type="project" value="TreeGrafter"/>
</dbReference>
<evidence type="ECO:0000256" key="4">
    <source>
        <dbReference type="ARBA" id="ARBA00023204"/>
    </source>
</evidence>
<evidence type="ECO:0000256" key="3">
    <source>
        <dbReference type="ARBA" id="ARBA00023125"/>
    </source>
</evidence>
<keyword evidence="12" id="KW-1185">Reference proteome</keyword>
<dbReference type="GeneTree" id="ENSGT00390000009940"/>
<dbReference type="AlphaFoldDB" id="A0A8D0HTT3"/>
<feature type="domain" description="XLF-like N-terminal" evidence="9">
    <location>
        <begin position="34"/>
        <end position="145"/>
    </location>
</feature>
<proteinExistence type="inferred from homology"/>
<dbReference type="Gene3D" id="1.10.287.450">
    <property type="entry name" value="Helix hairpin bin"/>
    <property type="match status" value="1"/>
</dbReference>
<gene>
    <name evidence="11" type="primary">NHEJ1</name>
</gene>
<accession>A0A8D0HTT3</accession>
<reference evidence="11" key="2">
    <citation type="submission" date="2025-09" db="UniProtKB">
        <authorList>
            <consortium name="Ensembl"/>
        </authorList>
    </citation>
    <scope>IDENTIFICATION</scope>
</reference>
<reference evidence="11" key="1">
    <citation type="submission" date="2025-08" db="UniProtKB">
        <authorList>
            <consortium name="Ensembl"/>
        </authorList>
    </citation>
    <scope>IDENTIFICATION</scope>
</reference>
<dbReference type="Proteomes" id="UP000694392">
    <property type="component" value="Unplaced"/>
</dbReference>
<dbReference type="GO" id="GO:0033152">
    <property type="term" value="P:immunoglobulin V(D)J recombination"/>
    <property type="evidence" value="ECO:0007669"/>
    <property type="project" value="Ensembl"/>
</dbReference>
<dbReference type="InterPro" id="IPR038051">
    <property type="entry name" value="XRCC4-like_N_sf"/>
</dbReference>
<evidence type="ECO:0000256" key="6">
    <source>
        <dbReference type="ARBA" id="ARBA00025747"/>
    </source>
</evidence>
<evidence type="ECO:0000259" key="10">
    <source>
        <dbReference type="Pfam" id="PF21928"/>
    </source>
</evidence>
<sequence>MDLAQAEATPNPGGAGRSRMESVTELEDSLLEQPWASVRFDQATFMAKASFRDSGYALLISDLSSVWYESADAGVVGQRAKELNKRLTAHVSSFLTRLRGLVCPLLDGRENGATSFSCQRSPSQLTLHVKSELSGLPLYWDFRCALAPAEMISRHLVRPLMGMSLALQCHVRQLVSLLLQKNAEIEDYRESGAALSRGRLRTEPFEEESFLQTFVAETLPAACHVGDGRAFTADLQQLYVAVCQQEARAARKRHRSASGDSEFPKCASSPAPVQGGTADSLLEPEEGPAQAPLVPPKAAVAPLASPARKAQPPVSKAKRKKTKGLFG</sequence>
<dbReference type="GO" id="GO:0035861">
    <property type="term" value="C:site of double-strand break"/>
    <property type="evidence" value="ECO:0007669"/>
    <property type="project" value="Ensembl"/>
</dbReference>